<proteinExistence type="predicted"/>
<evidence type="ECO:0000313" key="3">
    <source>
        <dbReference type="Proteomes" id="UP001432027"/>
    </source>
</evidence>
<dbReference type="AlphaFoldDB" id="A0AAV5S742"/>
<gene>
    <name evidence="2" type="ORF">PENTCL1PPCAC_539</name>
</gene>
<dbReference type="Proteomes" id="UP001432027">
    <property type="component" value="Unassembled WGS sequence"/>
</dbReference>
<evidence type="ECO:0000313" key="2">
    <source>
        <dbReference type="EMBL" id="GMS78363.1"/>
    </source>
</evidence>
<name>A0AAV5S742_9BILA</name>
<dbReference type="EMBL" id="BTSX01000001">
    <property type="protein sequence ID" value="GMS78363.1"/>
    <property type="molecule type" value="Genomic_DNA"/>
</dbReference>
<keyword evidence="1" id="KW-0732">Signal</keyword>
<evidence type="ECO:0000256" key="1">
    <source>
        <dbReference type="SAM" id="SignalP"/>
    </source>
</evidence>
<keyword evidence="3" id="KW-1185">Reference proteome</keyword>
<feature type="signal peptide" evidence="1">
    <location>
        <begin position="1"/>
        <end position="16"/>
    </location>
</feature>
<comment type="caution">
    <text evidence="2">The sequence shown here is derived from an EMBL/GenBank/DDBJ whole genome shotgun (WGS) entry which is preliminary data.</text>
</comment>
<feature type="chain" id="PRO_5043596317" evidence="1">
    <location>
        <begin position="17"/>
        <end position="220"/>
    </location>
</feature>
<reference evidence="2" key="1">
    <citation type="submission" date="2023-10" db="EMBL/GenBank/DDBJ databases">
        <title>Genome assembly of Pristionchus species.</title>
        <authorList>
            <person name="Yoshida K."/>
            <person name="Sommer R.J."/>
        </authorList>
    </citation>
    <scope>NUCLEOTIDE SEQUENCE</scope>
    <source>
        <strain evidence="2">RS0144</strain>
    </source>
</reference>
<sequence>ALVVVLLSVLVQSAITTLDISPYPDPFSNAAIVFNVDFDNSGPDFKHIVNELGNWPDRTNQSDLSERIIPKDKLLFGAIGFTLPDESNERVLEMLNDISTKICDFAPFRVPIDTYNIGQLWRIAFHLQTRKLGEMLVHTLFRHGFKACEMTQGIVMLASLPEDIDHSSLPGFMEASWRGKTELDIASYIRYGPTLSVKSTRCRNAGCPTIVTKEINCTKS</sequence>
<feature type="non-terminal residue" evidence="2">
    <location>
        <position position="1"/>
    </location>
</feature>
<protein>
    <submittedName>
        <fullName evidence="2">Uncharacterized protein</fullName>
    </submittedName>
</protein>
<organism evidence="2 3">
    <name type="scientific">Pristionchus entomophagus</name>
    <dbReference type="NCBI Taxonomy" id="358040"/>
    <lineage>
        <taxon>Eukaryota</taxon>
        <taxon>Metazoa</taxon>
        <taxon>Ecdysozoa</taxon>
        <taxon>Nematoda</taxon>
        <taxon>Chromadorea</taxon>
        <taxon>Rhabditida</taxon>
        <taxon>Rhabditina</taxon>
        <taxon>Diplogasteromorpha</taxon>
        <taxon>Diplogasteroidea</taxon>
        <taxon>Neodiplogasteridae</taxon>
        <taxon>Pristionchus</taxon>
    </lineage>
</organism>
<accession>A0AAV5S742</accession>